<comment type="caution">
    <text evidence="1">The sequence shown here is derived from an EMBL/GenBank/DDBJ whole genome shotgun (WGS) entry which is preliminary data.</text>
</comment>
<accession>A0A9D4ZD99</accession>
<reference evidence="1" key="1">
    <citation type="submission" date="2021-01" db="EMBL/GenBank/DDBJ databases">
        <title>Adiantum capillus-veneris genome.</title>
        <authorList>
            <person name="Fang Y."/>
            <person name="Liao Q."/>
        </authorList>
    </citation>
    <scope>NUCLEOTIDE SEQUENCE</scope>
    <source>
        <strain evidence="1">H3</strain>
        <tissue evidence="1">Leaf</tissue>
    </source>
</reference>
<protein>
    <recommendedName>
        <fullName evidence="3">Thiol-disulfide oxidoreductase DCC</fullName>
    </recommendedName>
</protein>
<dbReference type="PANTHER" id="PTHR34290">
    <property type="entry name" value="SI:CH73-390P7.2"/>
    <property type="match status" value="1"/>
</dbReference>
<dbReference type="InterPro" id="IPR044691">
    <property type="entry name" value="DCC1_Trx"/>
</dbReference>
<sequence>MLFLAVEWLTGRCSPTLTSTSQLVRIQSNQSACALSPADGRLEPLCSRLPTGHDVLVLSLLSLCLLYSNESAIDLHQVVLPPACCVQISTCMAVRLTAGALAPLQRWGRPLRTTLGKPLLWPSHLTLSSRNPRLHYTGYYCTRVSKGTSLDTSEAGQSITPRKGYVKDNWTVKMLFDGDCPLCMREVNMLRERNLTYKTIKFVDISAMDYSPNENAGLDFATAMGRIHAILPDGTILYDIQAFKKLYEAVGLGWVYAFTKIQLLARIADAIYSVWAKYRLPVTGRPPLVQILEERKRKAKEECESSKCRID</sequence>
<name>A0A9D4ZD99_ADICA</name>
<evidence type="ECO:0000313" key="1">
    <source>
        <dbReference type="EMBL" id="KAI5071258.1"/>
    </source>
</evidence>
<evidence type="ECO:0008006" key="3">
    <source>
        <dbReference type="Google" id="ProtNLM"/>
    </source>
</evidence>
<dbReference type="AlphaFoldDB" id="A0A9D4ZD99"/>
<dbReference type="Proteomes" id="UP000886520">
    <property type="component" value="Chromosome 13"/>
</dbReference>
<organism evidence="1 2">
    <name type="scientific">Adiantum capillus-veneris</name>
    <name type="common">Maidenhair fern</name>
    <dbReference type="NCBI Taxonomy" id="13818"/>
    <lineage>
        <taxon>Eukaryota</taxon>
        <taxon>Viridiplantae</taxon>
        <taxon>Streptophyta</taxon>
        <taxon>Embryophyta</taxon>
        <taxon>Tracheophyta</taxon>
        <taxon>Polypodiopsida</taxon>
        <taxon>Polypodiidae</taxon>
        <taxon>Polypodiales</taxon>
        <taxon>Pteridineae</taxon>
        <taxon>Pteridaceae</taxon>
        <taxon>Vittarioideae</taxon>
        <taxon>Adiantum</taxon>
    </lineage>
</organism>
<keyword evidence="2" id="KW-1185">Reference proteome</keyword>
<dbReference type="InterPro" id="IPR007263">
    <property type="entry name" value="DCC1-like"/>
</dbReference>
<dbReference type="GO" id="GO:0015035">
    <property type="term" value="F:protein-disulfide reductase activity"/>
    <property type="evidence" value="ECO:0007669"/>
    <property type="project" value="InterPro"/>
</dbReference>
<evidence type="ECO:0000313" key="2">
    <source>
        <dbReference type="Proteomes" id="UP000886520"/>
    </source>
</evidence>
<dbReference type="EMBL" id="JABFUD020000013">
    <property type="protein sequence ID" value="KAI5071258.1"/>
    <property type="molecule type" value="Genomic_DNA"/>
</dbReference>
<dbReference type="OrthoDB" id="441708at2759"/>
<dbReference type="PANTHER" id="PTHR34290:SF2">
    <property type="entry name" value="OS04G0668800 PROTEIN"/>
    <property type="match status" value="1"/>
</dbReference>
<dbReference type="Pfam" id="PF04134">
    <property type="entry name" value="DCC1-like"/>
    <property type="match status" value="1"/>
</dbReference>
<gene>
    <name evidence="1" type="ORF">GOP47_0013509</name>
</gene>
<proteinExistence type="predicted"/>